<dbReference type="OrthoDB" id="9788724at2"/>
<accession>A0A4V5UWA8</accession>
<organism evidence="2 3">
    <name type="scientific">Ilyomonas limi</name>
    <dbReference type="NCBI Taxonomy" id="2575867"/>
    <lineage>
        <taxon>Bacteria</taxon>
        <taxon>Pseudomonadati</taxon>
        <taxon>Bacteroidota</taxon>
        <taxon>Chitinophagia</taxon>
        <taxon>Chitinophagales</taxon>
        <taxon>Chitinophagaceae</taxon>
        <taxon>Ilyomonas</taxon>
    </lineage>
</organism>
<evidence type="ECO:0000313" key="2">
    <source>
        <dbReference type="EMBL" id="TKK68223.1"/>
    </source>
</evidence>
<evidence type="ECO:0000313" key="3">
    <source>
        <dbReference type="Proteomes" id="UP000305848"/>
    </source>
</evidence>
<sequence>MNSLPGTAKAKAVPLSERVKTVKIKTTFAPQQRLYSLDALRGFDMFWIMGAEEIFHNLYKATGSPFWGAISTQLTHPDWNGFHFYDLIFPLFLFMAGVATPYSIGRELEKGKSRQQLLLRVIKRGLILVLLGVIYNNGLTELKPISEIRFASVLGRIGLAYMFANIIYLYTKERAQIIWFGALLIGYWLIMKFASAPGFPPGDLTMQGNFASYIDRTILPGKLYLGIHDPEGLFSTIPAIGTGLLGIMAGNLLKKTTISGERKTLWLAIAGVIFLLLAQLWNLNFPINKNLWTSSFVLQVGGISLLLLSLFYYIIDVKGYQSWAFFFRVIGMNSILIYLSGHFINWGYTTTGFFGWLGDWIGNPYNAVVMAVCYVGIKWLFLYFMYKKKIFLRV</sequence>
<comment type="caution">
    <text evidence="2">The sequence shown here is derived from an EMBL/GenBank/DDBJ whole genome shotgun (WGS) entry which is preliminary data.</text>
</comment>
<dbReference type="EMBL" id="SZQL01000008">
    <property type="protein sequence ID" value="TKK68223.1"/>
    <property type="molecule type" value="Genomic_DNA"/>
</dbReference>
<dbReference type="PANTHER" id="PTHR31061">
    <property type="entry name" value="LD22376P"/>
    <property type="match status" value="1"/>
</dbReference>
<gene>
    <name evidence="2" type="ORF">FC093_11350</name>
</gene>
<keyword evidence="3" id="KW-1185">Reference proteome</keyword>
<feature type="transmembrane region" description="Helical" evidence="1">
    <location>
        <begin position="117"/>
        <end position="136"/>
    </location>
</feature>
<feature type="transmembrane region" description="Helical" evidence="1">
    <location>
        <begin position="233"/>
        <end position="253"/>
    </location>
</feature>
<keyword evidence="1" id="KW-0472">Membrane</keyword>
<dbReference type="PANTHER" id="PTHR31061:SF24">
    <property type="entry name" value="LD22376P"/>
    <property type="match status" value="1"/>
</dbReference>
<feature type="transmembrane region" description="Helical" evidence="1">
    <location>
        <begin position="364"/>
        <end position="386"/>
    </location>
</feature>
<name>A0A4V5UWA8_9BACT</name>
<dbReference type="Proteomes" id="UP000305848">
    <property type="component" value="Unassembled WGS sequence"/>
</dbReference>
<feature type="transmembrane region" description="Helical" evidence="1">
    <location>
        <begin position="87"/>
        <end position="105"/>
    </location>
</feature>
<dbReference type="RefSeq" id="WP_137261903.1">
    <property type="nucleotide sequence ID" value="NZ_SZQL01000008.1"/>
</dbReference>
<feature type="transmembrane region" description="Helical" evidence="1">
    <location>
        <begin position="325"/>
        <end position="344"/>
    </location>
</feature>
<feature type="transmembrane region" description="Helical" evidence="1">
    <location>
        <begin position="291"/>
        <end position="313"/>
    </location>
</feature>
<reference evidence="2 3" key="1">
    <citation type="submission" date="2019-05" db="EMBL/GenBank/DDBJ databases">
        <title>Panacibacter sp. strain 17mud1-8 Genome sequencing and assembly.</title>
        <authorList>
            <person name="Chhetri G."/>
        </authorList>
    </citation>
    <scope>NUCLEOTIDE SEQUENCE [LARGE SCALE GENOMIC DNA]</scope>
    <source>
        <strain evidence="2 3">17mud1-8</strain>
    </source>
</reference>
<feature type="transmembrane region" description="Helical" evidence="1">
    <location>
        <begin position="265"/>
        <end position="285"/>
    </location>
</feature>
<proteinExistence type="predicted"/>
<keyword evidence="1" id="KW-0812">Transmembrane</keyword>
<dbReference type="AlphaFoldDB" id="A0A4V5UWA8"/>
<feature type="transmembrane region" description="Helical" evidence="1">
    <location>
        <begin position="177"/>
        <end position="196"/>
    </location>
</feature>
<protein>
    <submittedName>
        <fullName evidence="2">DUF5009 domain-containing protein</fullName>
    </submittedName>
</protein>
<keyword evidence="1" id="KW-1133">Transmembrane helix</keyword>
<evidence type="ECO:0000256" key="1">
    <source>
        <dbReference type="SAM" id="Phobius"/>
    </source>
</evidence>
<feature type="transmembrane region" description="Helical" evidence="1">
    <location>
        <begin position="148"/>
        <end position="170"/>
    </location>
</feature>